<keyword evidence="3" id="KW-1185">Reference proteome</keyword>
<name>A0A1V4J425_PATFA</name>
<proteinExistence type="predicted"/>
<reference evidence="2 3" key="1">
    <citation type="submission" date="2016-02" db="EMBL/GenBank/DDBJ databases">
        <title>Band-tailed pigeon sequencing and assembly.</title>
        <authorList>
            <person name="Soares A.E."/>
            <person name="Novak B.J."/>
            <person name="Rice E.S."/>
            <person name="O'Connell B."/>
            <person name="Chang D."/>
            <person name="Weber S."/>
            <person name="Shapiro B."/>
        </authorList>
    </citation>
    <scope>NUCLEOTIDE SEQUENCE [LARGE SCALE GENOMIC DNA]</scope>
    <source>
        <strain evidence="2">BTP2013</strain>
        <tissue evidence="2">Blood</tissue>
    </source>
</reference>
<keyword evidence="1" id="KW-1133">Transmembrane helix</keyword>
<evidence type="ECO:0000313" key="3">
    <source>
        <dbReference type="Proteomes" id="UP000190648"/>
    </source>
</evidence>
<sequence length="84" mass="9493">MAPASVVWEQLRLWLSPAVAIDNLHVTFSVDRCLMLLPFREKFSIQDENLAKPLELNDGALTWVSFVVGLLQGFAIGVQQIIRR</sequence>
<keyword evidence="1" id="KW-0472">Membrane</keyword>
<accession>A0A1V4J425</accession>
<comment type="caution">
    <text evidence="2">The sequence shown here is derived from an EMBL/GenBank/DDBJ whole genome shotgun (WGS) entry which is preliminary data.</text>
</comment>
<keyword evidence="1" id="KW-0812">Transmembrane</keyword>
<gene>
    <name evidence="2" type="ORF">AV530_016874</name>
</gene>
<protein>
    <submittedName>
        <fullName evidence="2">Uncharacterized protein</fullName>
    </submittedName>
</protein>
<dbReference type="EMBL" id="LSYS01009367">
    <property type="protein sequence ID" value="OPJ66909.1"/>
    <property type="molecule type" value="Genomic_DNA"/>
</dbReference>
<organism evidence="2 3">
    <name type="scientific">Patagioenas fasciata monilis</name>
    <dbReference type="NCBI Taxonomy" id="372326"/>
    <lineage>
        <taxon>Eukaryota</taxon>
        <taxon>Metazoa</taxon>
        <taxon>Chordata</taxon>
        <taxon>Craniata</taxon>
        <taxon>Vertebrata</taxon>
        <taxon>Euteleostomi</taxon>
        <taxon>Archelosauria</taxon>
        <taxon>Archosauria</taxon>
        <taxon>Dinosauria</taxon>
        <taxon>Saurischia</taxon>
        <taxon>Theropoda</taxon>
        <taxon>Coelurosauria</taxon>
        <taxon>Aves</taxon>
        <taxon>Neognathae</taxon>
        <taxon>Neoaves</taxon>
        <taxon>Columbimorphae</taxon>
        <taxon>Columbiformes</taxon>
        <taxon>Columbidae</taxon>
        <taxon>Patagioenas</taxon>
    </lineage>
</organism>
<evidence type="ECO:0000256" key="1">
    <source>
        <dbReference type="SAM" id="Phobius"/>
    </source>
</evidence>
<dbReference type="AlphaFoldDB" id="A0A1V4J425"/>
<feature type="transmembrane region" description="Helical" evidence="1">
    <location>
        <begin position="60"/>
        <end position="78"/>
    </location>
</feature>
<evidence type="ECO:0000313" key="2">
    <source>
        <dbReference type="EMBL" id="OPJ66909.1"/>
    </source>
</evidence>
<dbReference type="Proteomes" id="UP000190648">
    <property type="component" value="Unassembled WGS sequence"/>
</dbReference>